<dbReference type="Proteomes" id="UP000261704">
    <property type="component" value="Chromosome"/>
</dbReference>
<dbReference type="KEGG" id="pamo:BAR1_01710"/>
<dbReference type="RefSeq" id="WP_118941417.1">
    <property type="nucleotide sequence ID" value="NZ_CP032125.1"/>
</dbReference>
<proteinExistence type="predicted"/>
<accession>A0A347UD31</accession>
<sequence length="143" mass="15596">MARKILGLAVFASLQIGLTQGTVAMSSTPEITPSNRIILSCPDQTPNRQKLCGAMEQVLKEAAPDRSIVSDTGEIGQNDILIALRVTADEKHSLKAYTEWRKSGGELTRGPEIEMAVMDAIVSPQMFNRFLADLVRVSELPID</sequence>
<organism evidence="1 2">
    <name type="scientific">Profundibacter amoris</name>
    <dbReference type="NCBI Taxonomy" id="2171755"/>
    <lineage>
        <taxon>Bacteria</taxon>
        <taxon>Pseudomonadati</taxon>
        <taxon>Pseudomonadota</taxon>
        <taxon>Alphaproteobacteria</taxon>
        <taxon>Rhodobacterales</taxon>
        <taxon>Paracoccaceae</taxon>
        <taxon>Profundibacter</taxon>
    </lineage>
</organism>
<protein>
    <submittedName>
        <fullName evidence="1">Uncharacterized protein</fullName>
    </submittedName>
</protein>
<name>A0A347UD31_9RHOB</name>
<dbReference type="EMBL" id="CP032125">
    <property type="protein sequence ID" value="AXX96759.1"/>
    <property type="molecule type" value="Genomic_DNA"/>
</dbReference>
<dbReference type="AlphaFoldDB" id="A0A347UD31"/>
<evidence type="ECO:0000313" key="1">
    <source>
        <dbReference type="EMBL" id="AXX96759.1"/>
    </source>
</evidence>
<keyword evidence="2" id="KW-1185">Reference proteome</keyword>
<gene>
    <name evidence="1" type="ORF">BAR1_01710</name>
</gene>
<evidence type="ECO:0000313" key="2">
    <source>
        <dbReference type="Proteomes" id="UP000261704"/>
    </source>
</evidence>
<reference evidence="1 2" key="1">
    <citation type="submission" date="2018-09" db="EMBL/GenBank/DDBJ databases">
        <title>Profundibacter amoris BAR1 gen. nov., sp. nov., a new member of the Roseobacter clade isolated at Lokis Castle Vent Field on the Arctic Mid-Oceanic Ridge.</title>
        <authorList>
            <person name="Le Moine Bauer S."/>
            <person name="Sjoeberg A.G."/>
            <person name="L'Haridon S."/>
            <person name="Stokke R."/>
            <person name="Roalkvam I."/>
            <person name="Steen I.H."/>
            <person name="Dahle H."/>
        </authorList>
    </citation>
    <scope>NUCLEOTIDE SEQUENCE [LARGE SCALE GENOMIC DNA]</scope>
    <source>
        <strain evidence="1 2">BAR1</strain>
    </source>
</reference>